<keyword evidence="1" id="KW-0472">Membrane</keyword>
<dbReference type="EMBL" id="CP002408">
    <property type="protein sequence ID" value="AFU60460.1"/>
    <property type="molecule type" value="Genomic_DNA"/>
</dbReference>
<proteinExistence type="predicted"/>
<dbReference type="InterPro" id="IPR024997">
    <property type="entry name" value="DUF3892"/>
</dbReference>
<keyword evidence="1" id="KW-0812">Transmembrane</keyword>
<dbReference type="BioCyc" id="CNIT1237085:G1324-3548-MONOMER"/>
<reference evidence="2 3" key="1">
    <citation type="journal article" date="2012" name="Environ. Microbiol.">
        <title>The genome of the ammonia-oxidizing Candidatus Nitrososphaera gargensis: insights into metabolic versatility and environmental adaptations.</title>
        <authorList>
            <person name="Spang A."/>
            <person name="Poehlein A."/>
            <person name="Offre P."/>
            <person name="Zumbragel S."/>
            <person name="Haider S."/>
            <person name="Rychlik N."/>
            <person name="Nowka B."/>
            <person name="Schmeisser C."/>
            <person name="Lebedeva E.V."/>
            <person name="Rattei T."/>
            <person name="Bohm C."/>
            <person name="Schmid M."/>
            <person name="Galushko A."/>
            <person name="Hatzenpichler R."/>
            <person name="Weinmaier T."/>
            <person name="Daniel R."/>
            <person name="Schleper C."/>
            <person name="Spieck E."/>
            <person name="Streit W."/>
            <person name="Wagner M."/>
        </authorList>
    </citation>
    <scope>NUCLEOTIDE SEQUENCE [LARGE SCALE GENOMIC DNA]</scope>
    <source>
        <strain evidence="3">Ga9.2</strain>
    </source>
</reference>
<evidence type="ECO:0000313" key="3">
    <source>
        <dbReference type="Proteomes" id="UP000008037"/>
    </source>
</evidence>
<protein>
    <submittedName>
        <fullName evidence="2">Uncharacterized protein</fullName>
    </submittedName>
</protein>
<feature type="transmembrane region" description="Helical" evidence="1">
    <location>
        <begin position="7"/>
        <end position="28"/>
    </location>
</feature>
<dbReference type="Proteomes" id="UP000008037">
    <property type="component" value="Chromosome"/>
</dbReference>
<dbReference type="InParanoid" id="K0IK09"/>
<dbReference type="Pfam" id="PF13031">
    <property type="entry name" value="DUF3892"/>
    <property type="match status" value="1"/>
</dbReference>
<dbReference type="KEGG" id="nga:Ngar_c35470"/>
<sequence length="130" mass="14951">MTSCSGVITIFYFSLFIMISSYSIVAAIPTDCTCIEYMGTIDSHYLIPVSEVIELIEKGKDKFYVMDYKTQNKVYVNVAQKKEGMKYIRTEAYDTSYDRLLKVGYCNVTRRAPYESGPMIIQEIRDLLDS</sequence>
<dbReference type="HOGENOM" id="CLU_1933329_0_0_2"/>
<dbReference type="AlphaFoldDB" id="K0IK09"/>
<accession>K0IK09</accession>
<evidence type="ECO:0000256" key="1">
    <source>
        <dbReference type="SAM" id="Phobius"/>
    </source>
</evidence>
<evidence type="ECO:0000313" key="2">
    <source>
        <dbReference type="EMBL" id="AFU60460.1"/>
    </source>
</evidence>
<organism evidence="2 3">
    <name type="scientific">Nitrososphaera gargensis (strain Ga9.2)</name>
    <dbReference type="NCBI Taxonomy" id="1237085"/>
    <lineage>
        <taxon>Archaea</taxon>
        <taxon>Nitrososphaerota</taxon>
        <taxon>Nitrososphaeria</taxon>
        <taxon>Nitrososphaerales</taxon>
        <taxon>Nitrososphaeraceae</taxon>
        <taxon>Nitrososphaera</taxon>
    </lineage>
</organism>
<gene>
    <name evidence="2" type="ordered locus">Ngar_c35470</name>
</gene>
<keyword evidence="3" id="KW-1185">Reference proteome</keyword>
<name>K0IK09_NITGG</name>
<keyword evidence="1" id="KW-1133">Transmembrane helix</keyword>